<accession>A0ABN2FZP8</accession>
<dbReference type="PANTHER" id="PTHR33392">
    <property type="entry name" value="POLYISOPRENYL-TEICHOIC ACID--PEPTIDOGLYCAN TEICHOIC ACID TRANSFERASE TAGU"/>
    <property type="match status" value="1"/>
</dbReference>
<dbReference type="NCBIfam" id="TIGR00350">
    <property type="entry name" value="lytR_cpsA_psr"/>
    <property type="match status" value="1"/>
</dbReference>
<name>A0ABN2FZP8_9ACTN</name>
<organism evidence="3 4">
    <name type="scientific">Fodinicola feengrottensis</name>
    <dbReference type="NCBI Taxonomy" id="435914"/>
    <lineage>
        <taxon>Bacteria</taxon>
        <taxon>Bacillati</taxon>
        <taxon>Actinomycetota</taxon>
        <taxon>Actinomycetes</taxon>
        <taxon>Mycobacteriales</taxon>
        <taxon>Fodinicola</taxon>
    </lineage>
</organism>
<reference evidence="3 4" key="1">
    <citation type="journal article" date="2019" name="Int. J. Syst. Evol. Microbiol.">
        <title>The Global Catalogue of Microorganisms (GCM) 10K type strain sequencing project: providing services to taxonomists for standard genome sequencing and annotation.</title>
        <authorList>
            <consortium name="The Broad Institute Genomics Platform"/>
            <consortium name="The Broad Institute Genome Sequencing Center for Infectious Disease"/>
            <person name="Wu L."/>
            <person name="Ma J."/>
        </authorList>
    </citation>
    <scope>NUCLEOTIDE SEQUENCE [LARGE SCALE GENOMIC DNA]</scope>
    <source>
        <strain evidence="3 4">JCM 14718</strain>
    </source>
</reference>
<sequence>MVGIVVVVVGGGAAYAVNAIADHYANQVHKNNFLAGVPQDERASAPPSGAPIAGPMNILVLGSDNADNARAKSQGVDGQRSDSIILFHIDTTFDHVYAFSIERDSYVSVPAAGSWDGGKTKINAALQYGGPALTVRTVQDLLGIKINHVVVVSFSALIKAVDAVGGVDVYVDKTTYDDQFHLTWTKGWHHLTGQQAEFYVRQRHGLADGDYDRMKRQQQLIHALVKQAGTAGVLSNPYKLSDLLQAVTSSLTVDTGMPVKDLAFAARGLTMNSITFSTLPTNGTLVMGGVDYERVNPDATAALGTALNSDNFASYLKRYPANDASHGL</sequence>
<dbReference type="EMBL" id="BAAANY010000003">
    <property type="protein sequence ID" value="GAA1662611.1"/>
    <property type="molecule type" value="Genomic_DNA"/>
</dbReference>
<comment type="caution">
    <text evidence="3">The sequence shown here is derived from an EMBL/GenBank/DDBJ whole genome shotgun (WGS) entry which is preliminary data.</text>
</comment>
<dbReference type="InterPro" id="IPR050922">
    <property type="entry name" value="LytR/CpsA/Psr_CW_biosynth"/>
</dbReference>
<dbReference type="Gene3D" id="3.40.630.190">
    <property type="entry name" value="LCP protein"/>
    <property type="match status" value="1"/>
</dbReference>
<dbReference type="InterPro" id="IPR004474">
    <property type="entry name" value="LytR_CpsA_psr"/>
</dbReference>
<dbReference type="Pfam" id="PF03816">
    <property type="entry name" value="LytR_cpsA_psr"/>
    <property type="match status" value="1"/>
</dbReference>
<comment type="similarity">
    <text evidence="1">Belongs to the LytR/CpsA/Psr (LCP) family.</text>
</comment>
<feature type="domain" description="Cell envelope-related transcriptional attenuator" evidence="2">
    <location>
        <begin position="80"/>
        <end position="228"/>
    </location>
</feature>
<evidence type="ECO:0000313" key="4">
    <source>
        <dbReference type="Proteomes" id="UP001500618"/>
    </source>
</evidence>
<evidence type="ECO:0000313" key="3">
    <source>
        <dbReference type="EMBL" id="GAA1662611.1"/>
    </source>
</evidence>
<evidence type="ECO:0000259" key="2">
    <source>
        <dbReference type="Pfam" id="PF03816"/>
    </source>
</evidence>
<evidence type="ECO:0000256" key="1">
    <source>
        <dbReference type="ARBA" id="ARBA00006068"/>
    </source>
</evidence>
<protein>
    <recommendedName>
        <fullName evidence="2">Cell envelope-related transcriptional attenuator domain-containing protein</fullName>
    </recommendedName>
</protein>
<dbReference type="PANTHER" id="PTHR33392:SF6">
    <property type="entry name" value="POLYISOPRENYL-TEICHOIC ACID--PEPTIDOGLYCAN TEICHOIC ACID TRANSFERASE TAGU"/>
    <property type="match status" value="1"/>
</dbReference>
<gene>
    <name evidence="3" type="ORF">GCM10009765_10110</name>
</gene>
<dbReference type="Proteomes" id="UP001500618">
    <property type="component" value="Unassembled WGS sequence"/>
</dbReference>
<proteinExistence type="inferred from homology"/>
<keyword evidence="4" id="KW-1185">Reference proteome</keyword>